<dbReference type="InterPro" id="IPR013783">
    <property type="entry name" value="Ig-like_fold"/>
</dbReference>
<dbReference type="InterPro" id="IPR051287">
    <property type="entry name" value="TCR_variable_region"/>
</dbReference>
<accession>A0A8C2HKA9</accession>
<dbReference type="Gene3D" id="2.60.40.10">
    <property type="entry name" value="Immunoglobulins"/>
    <property type="match status" value="1"/>
</dbReference>
<evidence type="ECO:0000256" key="3">
    <source>
        <dbReference type="ARBA" id="ARBA00023170"/>
    </source>
</evidence>
<dbReference type="SMART" id="SM00406">
    <property type="entry name" value="IGv"/>
    <property type="match status" value="1"/>
</dbReference>
<dbReference type="PANTHER" id="PTHR19367:SF18">
    <property type="entry name" value="T CELL RECEPTOR ALPHA VARIABLE 16"/>
    <property type="match status" value="1"/>
</dbReference>
<evidence type="ECO:0000256" key="2">
    <source>
        <dbReference type="ARBA" id="ARBA00023130"/>
    </source>
</evidence>
<keyword evidence="5" id="KW-0391">Immunity</keyword>
<keyword evidence="3" id="KW-0675">Receptor</keyword>
<proteinExistence type="predicted"/>
<evidence type="ECO:0000313" key="7">
    <source>
        <dbReference type="Ensembl" id="ENSCCRP00020049370.1"/>
    </source>
</evidence>
<keyword evidence="2" id="KW-1064">Adaptive immunity</keyword>
<name>A0A8C2HKA9_CYPCA</name>
<evidence type="ECO:0000259" key="6">
    <source>
        <dbReference type="PROSITE" id="PS50835"/>
    </source>
</evidence>
<evidence type="ECO:0000256" key="5">
    <source>
        <dbReference type="ARBA" id="ARBA00043266"/>
    </source>
</evidence>
<dbReference type="PANTHER" id="PTHR19367">
    <property type="entry name" value="T-CELL RECEPTOR ALPHA CHAIN V REGION"/>
    <property type="match status" value="1"/>
</dbReference>
<dbReference type="AlphaFoldDB" id="A0A8C2HKA9"/>
<keyword evidence="1" id="KW-0732">Signal</keyword>
<evidence type="ECO:0000256" key="4">
    <source>
        <dbReference type="ARBA" id="ARBA00023319"/>
    </source>
</evidence>
<evidence type="ECO:0000256" key="1">
    <source>
        <dbReference type="ARBA" id="ARBA00022729"/>
    </source>
</evidence>
<dbReference type="SUPFAM" id="SSF48726">
    <property type="entry name" value="Immunoglobulin"/>
    <property type="match status" value="1"/>
</dbReference>
<dbReference type="InterPro" id="IPR036179">
    <property type="entry name" value="Ig-like_dom_sf"/>
</dbReference>
<feature type="domain" description="Ig-like" evidence="6">
    <location>
        <begin position="37"/>
        <end position="127"/>
    </location>
</feature>
<dbReference type="Pfam" id="PF07686">
    <property type="entry name" value="V-set"/>
    <property type="match status" value="1"/>
</dbReference>
<organism evidence="7 8">
    <name type="scientific">Cyprinus carpio</name>
    <name type="common">Common carp</name>
    <dbReference type="NCBI Taxonomy" id="7962"/>
    <lineage>
        <taxon>Eukaryota</taxon>
        <taxon>Metazoa</taxon>
        <taxon>Chordata</taxon>
        <taxon>Craniata</taxon>
        <taxon>Vertebrata</taxon>
        <taxon>Euteleostomi</taxon>
        <taxon>Actinopterygii</taxon>
        <taxon>Neopterygii</taxon>
        <taxon>Teleostei</taxon>
        <taxon>Ostariophysi</taxon>
        <taxon>Cypriniformes</taxon>
        <taxon>Cyprinidae</taxon>
        <taxon>Cyprininae</taxon>
        <taxon>Cyprinus</taxon>
    </lineage>
</organism>
<keyword evidence="5" id="KW-1279">T cell receptor</keyword>
<protein>
    <recommendedName>
        <fullName evidence="6">Ig-like domain-containing protein</fullName>
    </recommendedName>
</protein>
<sequence length="154" mass="17224">SGDLLCCCIRLCSVLLCSEAHSHSKHLGSLQKPFNQETVKLSCSFSTTSNTIRLYWYRQNLHGEPLFLVYKGESYVDSRFTANVTTDKENLVDLEISSASITDSALYYCALEPTVTGNTRTLYKNLTHSITSASHISNPHICYSIVNTREHPSI</sequence>
<dbReference type="InterPro" id="IPR013106">
    <property type="entry name" value="Ig_V-set"/>
</dbReference>
<dbReference type="PROSITE" id="PS50835">
    <property type="entry name" value="IG_LIKE"/>
    <property type="match status" value="1"/>
</dbReference>
<keyword evidence="4" id="KW-0393">Immunoglobulin domain</keyword>
<dbReference type="Proteomes" id="UP000694701">
    <property type="component" value="Unplaced"/>
</dbReference>
<dbReference type="GO" id="GO:0042101">
    <property type="term" value="C:T cell receptor complex"/>
    <property type="evidence" value="ECO:0007669"/>
    <property type="project" value="UniProtKB-KW"/>
</dbReference>
<reference evidence="7" key="1">
    <citation type="submission" date="2025-08" db="UniProtKB">
        <authorList>
            <consortium name="Ensembl"/>
        </authorList>
    </citation>
    <scope>IDENTIFICATION</scope>
</reference>
<dbReference type="InterPro" id="IPR007110">
    <property type="entry name" value="Ig-like_dom"/>
</dbReference>
<dbReference type="GO" id="GO:0002250">
    <property type="term" value="P:adaptive immune response"/>
    <property type="evidence" value="ECO:0007669"/>
    <property type="project" value="UniProtKB-KW"/>
</dbReference>
<dbReference type="Ensembl" id="ENSCCRT00020053810.1">
    <property type="protein sequence ID" value="ENSCCRP00020049370.1"/>
    <property type="gene ID" value="ENSCCRG00020021964.1"/>
</dbReference>
<evidence type="ECO:0000313" key="8">
    <source>
        <dbReference type="Proteomes" id="UP000694701"/>
    </source>
</evidence>
<dbReference type="CDD" id="cd00099">
    <property type="entry name" value="IgV"/>
    <property type="match status" value="1"/>
</dbReference>